<organism evidence="8 9">
    <name type="scientific">Entomomonas moraniae</name>
    <dbReference type="NCBI Taxonomy" id="2213226"/>
    <lineage>
        <taxon>Bacteria</taxon>
        <taxon>Pseudomonadati</taxon>
        <taxon>Pseudomonadota</taxon>
        <taxon>Gammaproteobacteria</taxon>
        <taxon>Pseudomonadales</taxon>
        <taxon>Pseudomonadaceae</taxon>
        <taxon>Entomomonas</taxon>
    </lineage>
</organism>
<evidence type="ECO:0000313" key="8">
    <source>
        <dbReference type="EMBL" id="AZS50150.1"/>
    </source>
</evidence>
<sequence length="666" mass="73856">MFAVLKPFIFPSEDAIKFAIKLSIAAGLALFIAFCLDLNQPQWAAATAVIVAQPHSGMVVSKGLARLVGTLMGTVIALVVTALFSQTPWLFILALSLGLMICTAASTVIRSAWSYSFVLAGYTTAIIVLPDVFKPLSIFDYAIARCTEICLGIICSSAVFAILWPVKVFHGLIVEASNIWQAGLTSACMTLKGENVNEDLLNSLAKIVAIDAQREHALFEGGDGRNRAKAIQNMCHDILALLRAARGFSRQIRFLTKENREQLQPWINDCIETLTKPTYKSLNVLAKRLREKDHLDRPLPQQDIIARLEMVIQCAIFAGLDLASVRAGKLKRKAKTSYLSAHRDYSLGLFFGLRSGLAFLILSVFWMIFGWPISEASGSLMMVAVICSMFANKENAAQISMGFLRGTCYAVVVSFVVSQLILPSWSGFPLLWLGIGIPLFISSLGMVKPAITGTCTVFSINLLMLCRPTNHGFQSTEMFINQSLAMPLGIIAAILAFHLVKINTSYWQGKYMLGAMLKDLRKLTQSSIKGAETWFGGRMADRLVLLARHRSIMAENAEKRWYDALHIMDLGDEILNLRTSLAKQVTLQISLDTYLDTLEKVFEREPNEMSVELLNSASERLKTIIREKGLDTRGVLAISAIMQIQQVWSDWYLEQKVQQEDEYGIA</sequence>
<accession>A0A3S9XCL1</accession>
<dbReference type="PANTHER" id="PTHR30509:SF9">
    <property type="entry name" value="MULTIDRUG RESISTANCE PROTEIN MDTO"/>
    <property type="match status" value="1"/>
</dbReference>
<evidence type="ECO:0000256" key="2">
    <source>
        <dbReference type="ARBA" id="ARBA00022448"/>
    </source>
</evidence>
<dbReference type="Pfam" id="PF04632">
    <property type="entry name" value="FUSC"/>
    <property type="match status" value="1"/>
</dbReference>
<dbReference type="PANTHER" id="PTHR30509">
    <property type="entry name" value="P-HYDROXYBENZOIC ACID EFFLUX PUMP SUBUNIT-RELATED"/>
    <property type="match status" value="1"/>
</dbReference>
<feature type="transmembrane region" description="Helical" evidence="7">
    <location>
        <begin position="145"/>
        <end position="164"/>
    </location>
</feature>
<evidence type="ECO:0000256" key="7">
    <source>
        <dbReference type="SAM" id="Phobius"/>
    </source>
</evidence>
<feature type="transmembrane region" description="Helical" evidence="7">
    <location>
        <begin position="373"/>
        <end position="391"/>
    </location>
</feature>
<feature type="transmembrane region" description="Helical" evidence="7">
    <location>
        <begin position="89"/>
        <end position="109"/>
    </location>
</feature>
<reference evidence="9" key="1">
    <citation type="submission" date="2018-06" db="EMBL/GenBank/DDBJ databases">
        <title>Complete genome of Pseudomonas insecticola strain QZS01.</title>
        <authorList>
            <person name="Wang J."/>
            <person name="Su Q."/>
        </authorList>
    </citation>
    <scope>NUCLEOTIDE SEQUENCE [LARGE SCALE GENOMIC DNA]</scope>
    <source>
        <strain evidence="9">QZS01</strain>
    </source>
</reference>
<evidence type="ECO:0000256" key="4">
    <source>
        <dbReference type="ARBA" id="ARBA00022692"/>
    </source>
</evidence>
<feature type="transmembrane region" description="Helical" evidence="7">
    <location>
        <begin position="479"/>
        <end position="500"/>
    </location>
</feature>
<dbReference type="Proteomes" id="UP000273143">
    <property type="component" value="Chromosome"/>
</dbReference>
<feature type="transmembrane region" description="Helical" evidence="7">
    <location>
        <begin position="454"/>
        <end position="473"/>
    </location>
</feature>
<gene>
    <name evidence="8" type="ORF">DM558_04880</name>
</gene>
<evidence type="ECO:0000256" key="6">
    <source>
        <dbReference type="ARBA" id="ARBA00023136"/>
    </source>
</evidence>
<keyword evidence="4 7" id="KW-0812">Transmembrane</keyword>
<evidence type="ECO:0000256" key="3">
    <source>
        <dbReference type="ARBA" id="ARBA00022475"/>
    </source>
</evidence>
<proteinExistence type="predicted"/>
<keyword evidence="9" id="KW-1185">Reference proteome</keyword>
<dbReference type="EMBL" id="CP029822">
    <property type="protein sequence ID" value="AZS50150.1"/>
    <property type="molecule type" value="Genomic_DNA"/>
</dbReference>
<feature type="transmembrane region" description="Helical" evidence="7">
    <location>
        <begin position="115"/>
        <end position="133"/>
    </location>
</feature>
<keyword evidence="3" id="KW-1003">Cell membrane</keyword>
<evidence type="ECO:0000256" key="1">
    <source>
        <dbReference type="ARBA" id="ARBA00004651"/>
    </source>
</evidence>
<feature type="transmembrane region" description="Helical" evidence="7">
    <location>
        <begin position="64"/>
        <end position="84"/>
    </location>
</feature>
<dbReference type="KEGG" id="emo:DM558_04880"/>
<keyword evidence="6 7" id="KW-0472">Membrane</keyword>
<evidence type="ECO:0000256" key="5">
    <source>
        <dbReference type="ARBA" id="ARBA00022989"/>
    </source>
</evidence>
<protein>
    <submittedName>
        <fullName evidence="8">FUSC family protein</fullName>
    </submittedName>
</protein>
<dbReference type="GO" id="GO:0005886">
    <property type="term" value="C:plasma membrane"/>
    <property type="evidence" value="ECO:0007669"/>
    <property type="project" value="UniProtKB-SubCell"/>
</dbReference>
<dbReference type="InterPro" id="IPR006726">
    <property type="entry name" value="PHBA_efflux_AaeB/fusaric-R"/>
</dbReference>
<keyword evidence="2" id="KW-0813">Transport</keyword>
<keyword evidence="5 7" id="KW-1133">Transmembrane helix</keyword>
<evidence type="ECO:0000313" key="9">
    <source>
        <dbReference type="Proteomes" id="UP000273143"/>
    </source>
</evidence>
<comment type="subcellular location">
    <subcellularLocation>
        <location evidence="1">Cell membrane</location>
        <topology evidence="1">Multi-pass membrane protein</topology>
    </subcellularLocation>
</comment>
<name>A0A3S9XCL1_9GAMM</name>
<dbReference type="GO" id="GO:0022857">
    <property type="term" value="F:transmembrane transporter activity"/>
    <property type="evidence" value="ECO:0007669"/>
    <property type="project" value="InterPro"/>
</dbReference>
<feature type="transmembrane region" description="Helical" evidence="7">
    <location>
        <begin position="403"/>
        <end position="422"/>
    </location>
</feature>
<feature type="transmembrane region" description="Helical" evidence="7">
    <location>
        <begin position="345"/>
        <end position="367"/>
    </location>
</feature>
<dbReference type="RefSeq" id="WP_127162292.1">
    <property type="nucleotide sequence ID" value="NZ_CP029822.1"/>
</dbReference>
<dbReference type="AlphaFoldDB" id="A0A3S9XCL1"/>